<evidence type="ECO:0000259" key="5">
    <source>
        <dbReference type="PROSITE" id="PS50123"/>
    </source>
</evidence>
<keyword evidence="2 6" id="KW-0808">Transferase</keyword>
<dbReference type="GO" id="GO:0032259">
    <property type="term" value="P:methylation"/>
    <property type="evidence" value="ECO:0007669"/>
    <property type="project" value="UniProtKB-KW"/>
</dbReference>
<evidence type="ECO:0000313" key="7">
    <source>
        <dbReference type="Proteomes" id="UP000008229"/>
    </source>
</evidence>
<dbReference type="SUPFAM" id="SSF53335">
    <property type="entry name" value="S-adenosyl-L-methionine-dependent methyltransferases"/>
    <property type="match status" value="1"/>
</dbReference>
<dbReference type="HOGENOM" id="CLU_025854_4_1_11"/>
<dbReference type="KEGG" id="cwo:Cwoe_3138"/>
<feature type="region of interest" description="Disordered" evidence="4">
    <location>
        <begin position="241"/>
        <end position="286"/>
    </location>
</feature>
<keyword evidence="3" id="KW-0949">S-adenosyl-L-methionine</keyword>
<feature type="compositionally biased region" description="Pro residues" evidence="4">
    <location>
        <begin position="248"/>
        <end position="278"/>
    </location>
</feature>
<dbReference type="SMART" id="SM00138">
    <property type="entry name" value="MeTrc"/>
    <property type="match status" value="1"/>
</dbReference>
<organism evidence="6 7">
    <name type="scientific">Conexibacter woesei (strain DSM 14684 / CCUG 47730 / CIP 108061 / JCM 11494 / NBRC 100937 / ID131577)</name>
    <dbReference type="NCBI Taxonomy" id="469383"/>
    <lineage>
        <taxon>Bacteria</taxon>
        <taxon>Bacillati</taxon>
        <taxon>Actinomycetota</taxon>
        <taxon>Thermoleophilia</taxon>
        <taxon>Solirubrobacterales</taxon>
        <taxon>Conexibacteraceae</taxon>
        <taxon>Conexibacter</taxon>
    </lineage>
</organism>
<dbReference type="Pfam" id="PF01739">
    <property type="entry name" value="CheR"/>
    <property type="match status" value="1"/>
</dbReference>
<dbReference type="EC" id="2.1.1.80" evidence="6"/>
<keyword evidence="7" id="KW-1185">Reference proteome</keyword>
<dbReference type="PANTHER" id="PTHR24422:SF19">
    <property type="entry name" value="CHEMOTAXIS PROTEIN METHYLTRANSFERASE"/>
    <property type="match status" value="1"/>
</dbReference>
<dbReference type="STRING" id="469383.Cwoe_3138"/>
<dbReference type="Proteomes" id="UP000008229">
    <property type="component" value="Chromosome"/>
</dbReference>
<feature type="domain" description="CheR-type methyltransferase" evidence="5">
    <location>
        <begin position="1"/>
        <end position="245"/>
    </location>
</feature>
<reference evidence="7" key="2">
    <citation type="submission" date="2010-01" db="EMBL/GenBank/DDBJ databases">
        <title>The complete genome of Conexibacter woesei DSM 14684.</title>
        <authorList>
            <consortium name="US DOE Joint Genome Institute (JGI-PGF)"/>
            <person name="Lucas S."/>
            <person name="Copeland A."/>
            <person name="Lapidus A."/>
            <person name="Glavina del Rio T."/>
            <person name="Dalin E."/>
            <person name="Tice H."/>
            <person name="Bruce D."/>
            <person name="Goodwin L."/>
            <person name="Pitluck S."/>
            <person name="Kyrpides N."/>
            <person name="Mavromatis K."/>
            <person name="Ivanova N."/>
            <person name="Mikhailova N."/>
            <person name="Chertkov O."/>
            <person name="Brettin T."/>
            <person name="Detter J.C."/>
            <person name="Han C."/>
            <person name="Larimer F."/>
            <person name="Land M."/>
            <person name="Hauser L."/>
            <person name="Markowitz V."/>
            <person name="Cheng J.-F."/>
            <person name="Hugenholtz P."/>
            <person name="Woyke T."/>
            <person name="Wu D."/>
            <person name="Pukall R."/>
            <person name="Steenblock K."/>
            <person name="Schneider S."/>
            <person name="Klenk H.-P."/>
            <person name="Eisen J.A."/>
        </authorList>
    </citation>
    <scope>NUCLEOTIDE SEQUENCE [LARGE SCALE GENOMIC DNA]</scope>
    <source>
        <strain evidence="7">DSM 14684 / CIP 108061 / JCM 11494 / NBRC 100937 / ID131577</strain>
    </source>
</reference>
<dbReference type="PANTHER" id="PTHR24422">
    <property type="entry name" value="CHEMOTAXIS PROTEIN METHYLTRANSFERASE"/>
    <property type="match status" value="1"/>
</dbReference>
<evidence type="ECO:0000256" key="4">
    <source>
        <dbReference type="SAM" id="MobiDB-lite"/>
    </source>
</evidence>
<dbReference type="AlphaFoldDB" id="D3FDU1"/>
<dbReference type="PRINTS" id="PR00996">
    <property type="entry name" value="CHERMTFRASE"/>
</dbReference>
<proteinExistence type="predicted"/>
<dbReference type="InterPro" id="IPR022642">
    <property type="entry name" value="CheR_C"/>
</dbReference>
<evidence type="ECO:0000256" key="3">
    <source>
        <dbReference type="ARBA" id="ARBA00022691"/>
    </source>
</evidence>
<keyword evidence="1 6" id="KW-0489">Methyltransferase</keyword>
<protein>
    <submittedName>
        <fullName evidence="6">MCP methyltransferase, CheR-type</fullName>
        <ecNumber evidence="6">2.1.1.80</ecNumber>
    </submittedName>
</protein>
<dbReference type="Gene3D" id="1.25.40.10">
    <property type="entry name" value="Tetratricopeptide repeat domain"/>
    <property type="match status" value="1"/>
</dbReference>
<dbReference type="InterPro" id="IPR000780">
    <property type="entry name" value="CheR_MeTrfase"/>
</dbReference>
<accession>D3FDU1</accession>
<reference evidence="6 7" key="1">
    <citation type="journal article" date="2010" name="Stand. Genomic Sci.">
        <title>Complete genome sequence of Conexibacter woesei type strain (ID131577).</title>
        <authorList>
            <person name="Pukall R."/>
            <person name="Lapidus A."/>
            <person name="Glavina Del Rio T."/>
            <person name="Copeland A."/>
            <person name="Tice H."/>
            <person name="Cheng J.-F."/>
            <person name="Lucas S."/>
            <person name="Chen F."/>
            <person name="Nolan M."/>
            <person name="Bruce D."/>
            <person name="Goodwin L."/>
            <person name="Pitluck S."/>
            <person name="Mavromatis K."/>
            <person name="Ivanova N."/>
            <person name="Ovchinnikova G."/>
            <person name="Pati A."/>
            <person name="Chen A."/>
            <person name="Palaniappan K."/>
            <person name="Land M."/>
            <person name="Hauser L."/>
            <person name="Chang Y.-J."/>
            <person name="Jeffries C.D."/>
            <person name="Chain P."/>
            <person name="Meincke L."/>
            <person name="Sims D."/>
            <person name="Brettin T."/>
            <person name="Detter J.C."/>
            <person name="Rohde M."/>
            <person name="Goeker M."/>
            <person name="Bristow J."/>
            <person name="Eisen J.A."/>
            <person name="Markowitz V."/>
            <person name="Kyrpides N.C."/>
            <person name="Klenk H.-P."/>
            <person name="Hugenholtz P."/>
        </authorList>
    </citation>
    <scope>NUCLEOTIDE SEQUENCE [LARGE SCALE GENOMIC DNA]</scope>
    <source>
        <strain evidence="7">DSM 14684 / CIP 108061 / JCM 11494 / NBRC 100937 / ID131577</strain>
    </source>
</reference>
<dbReference type="eggNOG" id="COG1352">
    <property type="taxonomic scope" value="Bacteria"/>
</dbReference>
<dbReference type="SUPFAM" id="SSF48452">
    <property type="entry name" value="TPR-like"/>
    <property type="match status" value="1"/>
</dbReference>
<dbReference type="Gene3D" id="3.40.50.150">
    <property type="entry name" value="Vaccinia Virus protein VP39"/>
    <property type="match status" value="1"/>
</dbReference>
<dbReference type="OrthoDB" id="9816309at2"/>
<dbReference type="InterPro" id="IPR029063">
    <property type="entry name" value="SAM-dependent_MTases_sf"/>
</dbReference>
<dbReference type="InterPro" id="IPR050903">
    <property type="entry name" value="Bact_Chemotaxis_MeTrfase"/>
</dbReference>
<evidence type="ECO:0000256" key="1">
    <source>
        <dbReference type="ARBA" id="ARBA00022603"/>
    </source>
</evidence>
<dbReference type="PROSITE" id="PS50123">
    <property type="entry name" value="CHER"/>
    <property type="match status" value="1"/>
</dbReference>
<dbReference type="InterPro" id="IPR011990">
    <property type="entry name" value="TPR-like_helical_dom_sf"/>
</dbReference>
<evidence type="ECO:0000256" key="2">
    <source>
        <dbReference type="ARBA" id="ARBA00022679"/>
    </source>
</evidence>
<sequence>MSDDLRVLAGMVQGASGIVLSDVQLTSLGAALRRVDPRLAATELLHDGDTARQARRLARLVDEVTVNETFFLRHEDELEEIDWAAAATRATSAGRRAVRVWSAGCSTGEEPYSLALLAAEALHSEHPPVGVLGSDISPTALGAAQRAVYGPRAVRLLDAGRRSRWCVADRGGLRVGDRLRALVRFMPHNLVTEPSPPEGEQPFDVIVCRNVLIYFDAPTVARVTAGFQAALAPGGQLLLGTADRLGSAPPPASPPTPPAPPGPRAGPGPRTPAGPQPSPRIDGTPDPVEAAAQAAFESGLRLLSDGDAASGVQALRRALYLAPGLAVAALQLGRGHEALGDEAAARRAYGQALALAEQAASPEARLYNRVGAADVVAASRARLTALARV</sequence>
<dbReference type="RefSeq" id="WP_012934608.1">
    <property type="nucleotide sequence ID" value="NC_013739.1"/>
</dbReference>
<gene>
    <name evidence="6" type="ordered locus">Cwoe_3138</name>
</gene>
<name>D3FDU1_CONWI</name>
<dbReference type="GO" id="GO:0008983">
    <property type="term" value="F:protein-glutamate O-methyltransferase activity"/>
    <property type="evidence" value="ECO:0007669"/>
    <property type="project" value="UniProtKB-EC"/>
</dbReference>
<evidence type="ECO:0000313" key="6">
    <source>
        <dbReference type="EMBL" id="ADB51557.1"/>
    </source>
</evidence>
<dbReference type="EMBL" id="CP001854">
    <property type="protein sequence ID" value="ADB51557.1"/>
    <property type="molecule type" value="Genomic_DNA"/>
</dbReference>